<proteinExistence type="predicted"/>
<feature type="compositionally biased region" description="Basic and acidic residues" evidence="1">
    <location>
        <begin position="63"/>
        <end position="76"/>
    </location>
</feature>
<feature type="region of interest" description="Disordered" evidence="1">
    <location>
        <begin position="1"/>
        <end position="44"/>
    </location>
</feature>
<dbReference type="EMBL" id="NHMK01000003">
    <property type="protein sequence ID" value="OWL98962.1"/>
    <property type="molecule type" value="Genomic_DNA"/>
</dbReference>
<comment type="caution">
    <text evidence="2">The sequence shown here is derived from an EMBL/GenBank/DDBJ whole genome shotgun (WGS) entry which is preliminary data.</text>
</comment>
<keyword evidence="3" id="KW-1185">Reference proteome</keyword>
<name>A0A246BUY9_9DEIO</name>
<sequence>MTDGDTTPSPAPAPKVGGRPNILKNGRSRNPYADPDLWNEVPSPKSPFVRDALAAYLLDPEPDLARPRDGSGRYRTGETAPPTQVGVYIEDAQWTALGALPGTRTAHFNAALRRALAAR</sequence>
<dbReference type="Proteomes" id="UP000197208">
    <property type="component" value="Unassembled WGS sequence"/>
</dbReference>
<evidence type="ECO:0000313" key="2">
    <source>
        <dbReference type="EMBL" id="OWL98962.1"/>
    </source>
</evidence>
<gene>
    <name evidence="2" type="ORF">CBQ26_00450</name>
</gene>
<protein>
    <submittedName>
        <fullName evidence="2">Uncharacterized protein</fullName>
    </submittedName>
</protein>
<dbReference type="AlphaFoldDB" id="A0A246BUY9"/>
<evidence type="ECO:0000256" key="1">
    <source>
        <dbReference type="SAM" id="MobiDB-lite"/>
    </source>
</evidence>
<reference evidence="2 3" key="1">
    <citation type="submission" date="2017-05" db="EMBL/GenBank/DDBJ databases">
        <title>De novo genome assembly of Deniococcus indicus strain DR1.</title>
        <authorList>
            <person name="Chauhan D."/>
            <person name="Yennamalli R.M."/>
            <person name="Priyadarshini R."/>
        </authorList>
    </citation>
    <scope>NUCLEOTIDE SEQUENCE [LARGE SCALE GENOMIC DNA]</scope>
    <source>
        <strain evidence="2 3">DR1</strain>
    </source>
</reference>
<feature type="region of interest" description="Disordered" evidence="1">
    <location>
        <begin position="60"/>
        <end position="81"/>
    </location>
</feature>
<dbReference type="RefSeq" id="WP_088246655.1">
    <property type="nucleotide sequence ID" value="NZ_NHMK01000003.1"/>
</dbReference>
<evidence type="ECO:0000313" key="3">
    <source>
        <dbReference type="Proteomes" id="UP000197208"/>
    </source>
</evidence>
<organism evidence="2 3">
    <name type="scientific">Deinococcus indicus</name>
    <dbReference type="NCBI Taxonomy" id="223556"/>
    <lineage>
        <taxon>Bacteria</taxon>
        <taxon>Thermotogati</taxon>
        <taxon>Deinococcota</taxon>
        <taxon>Deinococci</taxon>
        <taxon>Deinococcales</taxon>
        <taxon>Deinococcaceae</taxon>
        <taxon>Deinococcus</taxon>
    </lineage>
</organism>
<accession>A0A246BUY9</accession>